<dbReference type="InterPro" id="IPR012337">
    <property type="entry name" value="RNaseH-like_sf"/>
</dbReference>
<dbReference type="GO" id="GO:0003676">
    <property type="term" value="F:nucleic acid binding"/>
    <property type="evidence" value="ECO:0007669"/>
    <property type="project" value="InterPro"/>
</dbReference>
<gene>
    <name evidence="1" type="ORF">KABACHOK_04680</name>
</gene>
<dbReference type="InterPro" id="IPR036397">
    <property type="entry name" value="RNaseH_sf"/>
</dbReference>
<accession>A0A9E7MP50</accession>
<name>A0A9E7MP50_9CAUD</name>
<keyword evidence="2" id="KW-1185">Reference proteome</keyword>
<proteinExistence type="predicted"/>
<dbReference type="Gene3D" id="3.30.420.10">
    <property type="entry name" value="Ribonuclease H-like superfamily/Ribonuclease H"/>
    <property type="match status" value="1"/>
</dbReference>
<evidence type="ECO:0000313" key="1">
    <source>
        <dbReference type="EMBL" id="USN14281.1"/>
    </source>
</evidence>
<protein>
    <submittedName>
        <fullName evidence="1">Uncharacterized protein</fullName>
    </submittedName>
</protein>
<sequence>MNYFLDCEFDGFGGDLLSLALVRQDGRALYIILERAYQPCTPWVEENVKPLMGAVPETQTIWDHLTPANAARTIAAFLLGDERPHIISDWPDDIAYFCRALMTGPGEMISKRHLTFEMIRAQAYPTTLEGAVQHNAYWDAMALRHLFTDD</sequence>
<reference evidence="1" key="1">
    <citation type="submission" date="2022-05" db="EMBL/GenBank/DDBJ databases">
        <authorList>
            <person name="Friedrich I."/>
            <person name="Poehlein A."/>
            <person name="Schneider D."/>
            <person name="Hertel R."/>
            <person name="Daniel R."/>
        </authorList>
    </citation>
    <scope>NUCLEOTIDE SEQUENCE</scope>
</reference>
<organism evidence="1 2">
    <name type="scientific">Brevundimonas phage vB_BpoS-Kabachok</name>
    <dbReference type="NCBI Taxonomy" id="2948600"/>
    <lineage>
        <taxon>Viruses</taxon>
        <taxon>Duplodnaviria</taxon>
        <taxon>Heunggongvirae</taxon>
        <taxon>Uroviricota</taxon>
        <taxon>Caudoviricetes</taxon>
        <taxon>Jeanschmidtviridae</taxon>
        <taxon>Marchewkavirus</taxon>
        <taxon>Marchewkavirus kabachok</taxon>
    </lineage>
</organism>
<dbReference type="SUPFAM" id="SSF53098">
    <property type="entry name" value="Ribonuclease H-like"/>
    <property type="match status" value="1"/>
</dbReference>
<evidence type="ECO:0000313" key="2">
    <source>
        <dbReference type="Proteomes" id="UP001056685"/>
    </source>
</evidence>
<dbReference type="EMBL" id="ON529852">
    <property type="protein sequence ID" value="USN14281.1"/>
    <property type="molecule type" value="Genomic_DNA"/>
</dbReference>
<dbReference type="Proteomes" id="UP001056685">
    <property type="component" value="Segment"/>
</dbReference>